<reference evidence="14 15" key="1">
    <citation type="submission" date="2018-12" db="EMBL/GenBank/DDBJ databases">
        <authorList>
            <consortium name="Pathogen Informatics"/>
        </authorList>
    </citation>
    <scope>NUCLEOTIDE SEQUENCE [LARGE SCALE GENOMIC DNA]</scope>
    <source>
        <strain evidence="14 15">NCTC7406</strain>
    </source>
</reference>
<feature type="transmembrane region" description="Helical" evidence="12">
    <location>
        <begin position="354"/>
        <end position="379"/>
    </location>
</feature>
<evidence type="ECO:0000313" key="15">
    <source>
        <dbReference type="Proteomes" id="UP000276345"/>
    </source>
</evidence>
<sequence length="454" mass="49322">MSQRSKYNSAYVYVLCCIAALAGLMFGYSTAVITGVVLPLQQYYQLTPTETGWAVSSIVIGCIIGALVGGKIADKLGRKPALLIIAIIFIASSLGAAMSESFMIFSLSRIVCGFAVGMAGTASTMYMSELAPAEIRGKALGIYNISVVSGQVIVFIVNYLIAKGMPADVLVSQGWKTMLFAQVVPSIAMLAITLFLPESPAWCARNNRSEARSIKVLTRIYSGLTATDVAAIFDSMKETVRPQDNAAGGERTNLKSSPVLRYILLVGCCIAVLQQFTGVNVMNYYAPLVLQNSSTEVVMFQTIFIAVCNVVGSFIGMILFDRYGRIPIMKIGTIGSIVGLLIASYGLYTHDTGYITIFGILFFMLLFAVSWSVGAWVLISEVFPEKDKRFWDGAGGEPDVDSQLPHLTVVPVINDNAWLQETFGGAFSMWIFVVFNLVCYVFISRYVPETKGVR</sequence>
<accession>A0A3S4H2Z3</accession>
<organism evidence="14 15">
    <name type="scientific">Salmonella enterica subsp. enterica serovar Sanjuan</name>
    <dbReference type="NCBI Taxonomy" id="1160765"/>
    <lineage>
        <taxon>Bacteria</taxon>
        <taxon>Pseudomonadati</taxon>
        <taxon>Pseudomonadota</taxon>
        <taxon>Gammaproteobacteria</taxon>
        <taxon>Enterobacterales</taxon>
        <taxon>Enterobacteriaceae</taxon>
        <taxon>Salmonella</taxon>
    </lineage>
</organism>
<dbReference type="Proteomes" id="UP000276345">
    <property type="component" value="Chromosome"/>
</dbReference>
<dbReference type="PROSITE" id="PS00217">
    <property type="entry name" value="SUGAR_TRANSPORT_2"/>
    <property type="match status" value="1"/>
</dbReference>
<keyword evidence="8" id="KW-0769">Symport</keyword>
<feature type="transmembrane region" description="Helical" evidence="12">
    <location>
        <begin position="174"/>
        <end position="196"/>
    </location>
</feature>
<dbReference type="Gene3D" id="1.20.1250.20">
    <property type="entry name" value="MFS general substrate transporter like domains"/>
    <property type="match status" value="3"/>
</dbReference>
<keyword evidence="3 11" id="KW-0813">Transport</keyword>
<comment type="similarity">
    <text evidence="2 11">Belongs to the major facilitator superfamily. Sugar transporter (TC 2.A.1.1) family.</text>
</comment>
<dbReference type="InterPro" id="IPR005828">
    <property type="entry name" value="MFS_sugar_transport-like"/>
</dbReference>
<protein>
    <submittedName>
        <fullName evidence="14">MFS transporter</fullName>
    </submittedName>
</protein>
<evidence type="ECO:0000256" key="9">
    <source>
        <dbReference type="ARBA" id="ARBA00022989"/>
    </source>
</evidence>
<evidence type="ECO:0000256" key="6">
    <source>
        <dbReference type="ARBA" id="ARBA00022597"/>
    </source>
</evidence>
<dbReference type="InterPro" id="IPR020846">
    <property type="entry name" value="MFS_dom"/>
</dbReference>
<proteinExistence type="inferred from homology"/>
<dbReference type="InterPro" id="IPR050814">
    <property type="entry name" value="Myo-inositol_Transporter"/>
</dbReference>
<evidence type="ECO:0000256" key="7">
    <source>
        <dbReference type="ARBA" id="ARBA00022692"/>
    </source>
</evidence>
<keyword evidence="6" id="KW-0762">Sugar transport</keyword>
<dbReference type="GO" id="GO:0005886">
    <property type="term" value="C:plasma membrane"/>
    <property type="evidence" value="ECO:0007669"/>
    <property type="project" value="UniProtKB-SubCell"/>
</dbReference>
<dbReference type="PROSITE" id="PS50850">
    <property type="entry name" value="MFS"/>
    <property type="match status" value="1"/>
</dbReference>
<dbReference type="PRINTS" id="PR00171">
    <property type="entry name" value="SUGRTRNSPORT"/>
</dbReference>
<keyword evidence="7 12" id="KW-0812">Transmembrane</keyword>
<comment type="subcellular location">
    <subcellularLocation>
        <location evidence="1">Cell inner membrane</location>
        <topology evidence="1">Multi-pass membrane protein</topology>
    </subcellularLocation>
</comment>
<dbReference type="NCBIfam" id="TIGR00879">
    <property type="entry name" value="SP"/>
    <property type="match status" value="1"/>
</dbReference>
<evidence type="ECO:0000313" key="14">
    <source>
        <dbReference type="EMBL" id="VEA09445.1"/>
    </source>
</evidence>
<feature type="transmembrane region" description="Helical" evidence="12">
    <location>
        <begin position="423"/>
        <end position="443"/>
    </location>
</feature>
<feature type="transmembrane region" description="Helical" evidence="12">
    <location>
        <begin position="12"/>
        <end position="40"/>
    </location>
</feature>
<dbReference type="GO" id="GO:0015293">
    <property type="term" value="F:symporter activity"/>
    <property type="evidence" value="ECO:0007669"/>
    <property type="project" value="UniProtKB-KW"/>
</dbReference>
<evidence type="ECO:0000256" key="10">
    <source>
        <dbReference type="ARBA" id="ARBA00023136"/>
    </source>
</evidence>
<feature type="transmembrane region" description="Helical" evidence="12">
    <location>
        <begin position="259"/>
        <end position="277"/>
    </location>
</feature>
<dbReference type="EMBL" id="LR134142">
    <property type="protein sequence ID" value="VEA09445.1"/>
    <property type="molecule type" value="Genomic_DNA"/>
</dbReference>
<feature type="transmembrane region" description="Helical" evidence="12">
    <location>
        <begin position="140"/>
        <end position="162"/>
    </location>
</feature>
<dbReference type="PROSITE" id="PS00216">
    <property type="entry name" value="SUGAR_TRANSPORT_1"/>
    <property type="match status" value="1"/>
</dbReference>
<feature type="domain" description="Major facilitator superfamily (MFS) profile" evidence="13">
    <location>
        <begin position="15"/>
        <end position="451"/>
    </location>
</feature>
<evidence type="ECO:0000256" key="2">
    <source>
        <dbReference type="ARBA" id="ARBA00010992"/>
    </source>
</evidence>
<evidence type="ECO:0000256" key="8">
    <source>
        <dbReference type="ARBA" id="ARBA00022847"/>
    </source>
</evidence>
<dbReference type="InterPro" id="IPR036259">
    <property type="entry name" value="MFS_trans_sf"/>
</dbReference>
<keyword evidence="4" id="KW-1003">Cell membrane</keyword>
<feature type="transmembrane region" description="Helical" evidence="12">
    <location>
        <begin position="297"/>
        <end position="319"/>
    </location>
</feature>
<dbReference type="InterPro" id="IPR003663">
    <property type="entry name" value="Sugar/inositol_transpt"/>
</dbReference>
<feature type="transmembrane region" description="Helical" evidence="12">
    <location>
        <begin position="104"/>
        <end position="128"/>
    </location>
</feature>
<dbReference type="PANTHER" id="PTHR48020">
    <property type="entry name" value="PROTON MYO-INOSITOL COTRANSPORTER"/>
    <property type="match status" value="1"/>
</dbReference>
<evidence type="ECO:0000256" key="1">
    <source>
        <dbReference type="ARBA" id="ARBA00004429"/>
    </source>
</evidence>
<evidence type="ECO:0000256" key="3">
    <source>
        <dbReference type="ARBA" id="ARBA00022448"/>
    </source>
</evidence>
<evidence type="ECO:0000256" key="11">
    <source>
        <dbReference type="RuleBase" id="RU003346"/>
    </source>
</evidence>
<gene>
    <name evidence="14" type="primary">xylE_1</name>
    <name evidence="14" type="ORF">NCTC7406_04685</name>
</gene>
<feature type="transmembrane region" description="Helical" evidence="12">
    <location>
        <begin position="52"/>
        <end position="69"/>
    </location>
</feature>
<keyword evidence="10 12" id="KW-0472">Membrane</keyword>
<dbReference type="AlphaFoldDB" id="A0A3S4H2Z3"/>
<feature type="transmembrane region" description="Helical" evidence="12">
    <location>
        <begin position="81"/>
        <end position="98"/>
    </location>
</feature>
<keyword evidence="9 12" id="KW-1133">Transmembrane helix</keyword>
<dbReference type="InterPro" id="IPR005829">
    <property type="entry name" value="Sugar_transporter_CS"/>
</dbReference>
<dbReference type="Pfam" id="PF00083">
    <property type="entry name" value="Sugar_tr"/>
    <property type="match status" value="1"/>
</dbReference>
<evidence type="ECO:0000256" key="5">
    <source>
        <dbReference type="ARBA" id="ARBA00022519"/>
    </source>
</evidence>
<dbReference type="PANTHER" id="PTHR48020:SF12">
    <property type="entry name" value="PROTON MYO-INOSITOL COTRANSPORTER"/>
    <property type="match status" value="1"/>
</dbReference>
<evidence type="ECO:0000259" key="13">
    <source>
        <dbReference type="PROSITE" id="PS50850"/>
    </source>
</evidence>
<feature type="transmembrane region" description="Helical" evidence="12">
    <location>
        <begin position="331"/>
        <end position="348"/>
    </location>
</feature>
<evidence type="ECO:0000256" key="4">
    <source>
        <dbReference type="ARBA" id="ARBA00022475"/>
    </source>
</evidence>
<keyword evidence="5" id="KW-0997">Cell inner membrane</keyword>
<name>A0A3S4H2Z3_SALET</name>
<dbReference type="SUPFAM" id="SSF103473">
    <property type="entry name" value="MFS general substrate transporter"/>
    <property type="match status" value="1"/>
</dbReference>
<evidence type="ECO:0000256" key="12">
    <source>
        <dbReference type="SAM" id="Phobius"/>
    </source>
</evidence>